<sequence length="577" mass="60035">MSDDWIRVPVGADAARWTTRSSCRRVLLIVHNVTAATRLLDVVGLFRDDLRVQLTATCPGTSPFRSGLPELLASLGVPVLPWDQALALAPDLAISASFGGQLQLIEGELAVLSHGVGYNKKLATPGAGSREPGAGSREPGAGSREPGAGVPVFGLSPEWLLDEGGEPVADVLVLSHPDQLERLAAACPEAAHTAVLGGDPCFDRMLAALPRREAFRRAFGVRSGQRLLVLNSTWNPTSLFGDGGADDVLPLLLSRLPELPLDEYRVAVVLHPNVWHGHGPGQVRLWLDGARRAGVALVDPVADWRQVLVAADAVVGDFGSVSYYAAALGTPVVLAATGPSVIDDGSQVAAFVRAAPKLDPYAALGPQLEELIVKGEVPSGPAELTTSAPGGSAGLLRSLFYRLLALPEPDGPALLDPLPLPAHQPPVVTAPVRVLTRTGGDGAVVVRRFAAARYEPAGPDAAHLVVHEDTLDPGVLALADVIVRYGRADDPRLGPPLPWAEQTLHRHRSCALAVQVTGPGTCTVRHRSGAALELAGGFDGIDPVAAASALLAAGPVPGVLSVRSGGTVHRVAVTPVR</sequence>
<gene>
    <name evidence="2" type="ORF">ACFW6T_27620</name>
</gene>
<evidence type="ECO:0000313" key="3">
    <source>
        <dbReference type="Proteomes" id="UP001599542"/>
    </source>
</evidence>
<dbReference type="InterPro" id="IPR043148">
    <property type="entry name" value="TagF_C"/>
</dbReference>
<dbReference type="RefSeq" id="WP_380315656.1">
    <property type="nucleotide sequence ID" value="NZ_JBHYPW010000001.1"/>
</dbReference>
<evidence type="ECO:0008006" key="4">
    <source>
        <dbReference type="Google" id="ProtNLM"/>
    </source>
</evidence>
<proteinExistence type="predicted"/>
<dbReference type="Proteomes" id="UP001599542">
    <property type="component" value="Unassembled WGS sequence"/>
</dbReference>
<comment type="caution">
    <text evidence="2">The sequence shown here is derived from an EMBL/GenBank/DDBJ whole genome shotgun (WGS) entry which is preliminary data.</text>
</comment>
<dbReference type="SUPFAM" id="SSF53756">
    <property type="entry name" value="UDP-Glycosyltransferase/glycogen phosphorylase"/>
    <property type="match status" value="1"/>
</dbReference>
<evidence type="ECO:0000313" key="2">
    <source>
        <dbReference type="EMBL" id="MFE1355751.1"/>
    </source>
</evidence>
<keyword evidence="3" id="KW-1185">Reference proteome</keyword>
<accession>A0ABW6GSL5</accession>
<feature type="region of interest" description="Disordered" evidence="1">
    <location>
        <begin position="122"/>
        <end position="148"/>
    </location>
</feature>
<organism evidence="2 3">
    <name type="scientific">Kitasatospora phosalacinea</name>
    <dbReference type="NCBI Taxonomy" id="2065"/>
    <lineage>
        <taxon>Bacteria</taxon>
        <taxon>Bacillati</taxon>
        <taxon>Actinomycetota</taxon>
        <taxon>Actinomycetes</taxon>
        <taxon>Kitasatosporales</taxon>
        <taxon>Streptomycetaceae</taxon>
        <taxon>Kitasatospora</taxon>
    </lineage>
</organism>
<protein>
    <recommendedName>
        <fullName evidence="4">Translation initiation factor 2</fullName>
    </recommendedName>
</protein>
<evidence type="ECO:0000256" key="1">
    <source>
        <dbReference type="SAM" id="MobiDB-lite"/>
    </source>
</evidence>
<name>A0ABW6GSL5_9ACTN</name>
<reference evidence="2 3" key="1">
    <citation type="submission" date="2024-09" db="EMBL/GenBank/DDBJ databases">
        <title>The Natural Products Discovery Center: Release of the First 8490 Sequenced Strains for Exploring Actinobacteria Biosynthetic Diversity.</title>
        <authorList>
            <person name="Kalkreuter E."/>
            <person name="Kautsar S.A."/>
            <person name="Yang D."/>
            <person name="Bader C.D."/>
            <person name="Teijaro C.N."/>
            <person name="Fluegel L."/>
            <person name="Davis C.M."/>
            <person name="Simpson J.R."/>
            <person name="Lauterbach L."/>
            <person name="Steele A.D."/>
            <person name="Gui C."/>
            <person name="Meng S."/>
            <person name="Li G."/>
            <person name="Viehrig K."/>
            <person name="Ye F."/>
            <person name="Su P."/>
            <person name="Kiefer A.F."/>
            <person name="Nichols A."/>
            <person name="Cepeda A.J."/>
            <person name="Yan W."/>
            <person name="Fan B."/>
            <person name="Jiang Y."/>
            <person name="Adhikari A."/>
            <person name="Zheng C.-J."/>
            <person name="Schuster L."/>
            <person name="Cowan T.M."/>
            <person name="Smanski M.J."/>
            <person name="Chevrette M.G."/>
            <person name="De Carvalho L.P.S."/>
            <person name="Shen B."/>
        </authorList>
    </citation>
    <scope>NUCLEOTIDE SEQUENCE [LARGE SCALE GENOMIC DNA]</scope>
    <source>
        <strain evidence="2 3">NPDC058753</strain>
    </source>
</reference>
<dbReference type="Gene3D" id="3.40.50.12580">
    <property type="match status" value="1"/>
</dbReference>
<dbReference type="EMBL" id="JBHYPX010000067">
    <property type="protein sequence ID" value="MFE1355751.1"/>
    <property type="molecule type" value="Genomic_DNA"/>
</dbReference>